<organism evidence="8 9">
    <name type="scientific">Maribacter hydrothermalis</name>
    <dbReference type="NCBI Taxonomy" id="1836467"/>
    <lineage>
        <taxon>Bacteria</taxon>
        <taxon>Pseudomonadati</taxon>
        <taxon>Bacteroidota</taxon>
        <taxon>Flavobacteriia</taxon>
        <taxon>Flavobacteriales</taxon>
        <taxon>Flavobacteriaceae</taxon>
        <taxon>Maribacter</taxon>
    </lineage>
</organism>
<keyword evidence="9" id="KW-1185">Reference proteome</keyword>
<gene>
    <name evidence="8" type="ORF">A9200_14445</name>
</gene>
<keyword evidence="3" id="KW-0732">Signal</keyword>
<dbReference type="Proteomes" id="UP000092164">
    <property type="component" value="Unassembled WGS sequence"/>
</dbReference>
<evidence type="ECO:0000259" key="7">
    <source>
        <dbReference type="Pfam" id="PF14322"/>
    </source>
</evidence>
<evidence type="ECO:0000313" key="8">
    <source>
        <dbReference type="EMBL" id="OBR41053.1"/>
    </source>
</evidence>
<name>A0A1B7ZD51_9FLAO</name>
<evidence type="ECO:0008006" key="10">
    <source>
        <dbReference type="Google" id="ProtNLM"/>
    </source>
</evidence>
<reference evidence="9" key="1">
    <citation type="submission" date="2016-06" db="EMBL/GenBank/DDBJ databases">
        <authorList>
            <person name="Zhan P."/>
        </authorList>
    </citation>
    <scope>NUCLEOTIDE SEQUENCE [LARGE SCALE GENOMIC DNA]</scope>
    <source>
        <strain evidence="9">T28</strain>
    </source>
</reference>
<dbReference type="Gene3D" id="1.25.40.390">
    <property type="match status" value="1"/>
</dbReference>
<keyword evidence="5" id="KW-0998">Cell outer membrane</keyword>
<evidence type="ECO:0000256" key="4">
    <source>
        <dbReference type="ARBA" id="ARBA00023136"/>
    </source>
</evidence>
<dbReference type="Pfam" id="PF07980">
    <property type="entry name" value="SusD_RagB"/>
    <property type="match status" value="1"/>
</dbReference>
<sequence length="540" mass="61281">MKTSNLRIILVLALTMFISCDEEDLLNEKPLSSLNDVAVLSSKDGFDAYLIGLAYNAREEQSQGDNLYFITNFPGTDVGEDAGAEYFTYRNWVSYLTPVTPEVADNWNWAYTKMIAQANTIITYASKPELDDIWQNEAEKNAVIAEAKFYRAYTYNFLANLYGGVPIVESIESSPKFDYFRSSREDVYEFAKNDLIFASQWLPETVGSDNEGRIVKAAADHLLTEVYLGLNQYQNAIDSATDVIDSSLYELMTERFGVSAGEPGDVYSDLFATGNFNRSSGNRESIYVWQFESFIEGGGGSSGGNATVRNMGPFLNKFKDPDGVTNIPTDETNRGVGRVRGTNYALYDIWKGEPNDIRNSEYNFRREFFYNNPESAYFGEPVLPITVAEDSLRILYPYPRKIEGTPWEGRNNNGRTEEDVYVYRLAETYLLRSEAYFLNSENQKAADDLNAIRQRAGATLISASDVSLDYILDERARELMYEERRRKTLIRMGVLVERVREYGLVEEWRSTVQDYHGLWPIPQTAIDANFGAELAQNPGY</sequence>
<dbReference type="GO" id="GO:0009279">
    <property type="term" value="C:cell outer membrane"/>
    <property type="evidence" value="ECO:0007669"/>
    <property type="project" value="UniProtKB-SubCell"/>
</dbReference>
<evidence type="ECO:0000256" key="1">
    <source>
        <dbReference type="ARBA" id="ARBA00004442"/>
    </source>
</evidence>
<comment type="caution">
    <text evidence="8">The sequence shown here is derived from an EMBL/GenBank/DDBJ whole genome shotgun (WGS) entry which is preliminary data.</text>
</comment>
<dbReference type="Pfam" id="PF14322">
    <property type="entry name" value="SusD-like_3"/>
    <property type="match status" value="1"/>
</dbReference>
<evidence type="ECO:0000259" key="6">
    <source>
        <dbReference type="Pfam" id="PF07980"/>
    </source>
</evidence>
<evidence type="ECO:0000313" key="9">
    <source>
        <dbReference type="Proteomes" id="UP000092164"/>
    </source>
</evidence>
<feature type="domain" description="RagB/SusD" evidence="6">
    <location>
        <begin position="409"/>
        <end position="540"/>
    </location>
</feature>
<feature type="domain" description="SusD-like N-terminal" evidence="7">
    <location>
        <begin position="26"/>
        <end position="228"/>
    </location>
</feature>
<evidence type="ECO:0000256" key="3">
    <source>
        <dbReference type="ARBA" id="ARBA00022729"/>
    </source>
</evidence>
<dbReference type="InterPro" id="IPR011990">
    <property type="entry name" value="TPR-like_helical_dom_sf"/>
</dbReference>
<dbReference type="KEGG" id="mart:BTR34_16270"/>
<comment type="subcellular location">
    <subcellularLocation>
        <location evidence="1">Cell outer membrane</location>
    </subcellularLocation>
</comment>
<keyword evidence="4" id="KW-0472">Membrane</keyword>
<accession>A0A1B7ZD51</accession>
<dbReference type="SUPFAM" id="SSF48452">
    <property type="entry name" value="TPR-like"/>
    <property type="match status" value="1"/>
</dbReference>
<dbReference type="InterPro" id="IPR012944">
    <property type="entry name" value="SusD_RagB_dom"/>
</dbReference>
<proteinExistence type="inferred from homology"/>
<dbReference type="PROSITE" id="PS51257">
    <property type="entry name" value="PROKAR_LIPOPROTEIN"/>
    <property type="match status" value="1"/>
</dbReference>
<dbReference type="InterPro" id="IPR033985">
    <property type="entry name" value="SusD-like_N"/>
</dbReference>
<protein>
    <recommendedName>
        <fullName evidence="10">Starch-binding associating with outer membrane</fullName>
    </recommendedName>
</protein>
<dbReference type="EMBL" id="LZFP01000004">
    <property type="protein sequence ID" value="OBR41053.1"/>
    <property type="molecule type" value="Genomic_DNA"/>
</dbReference>
<dbReference type="AlphaFoldDB" id="A0A1B7ZD51"/>
<evidence type="ECO:0000256" key="2">
    <source>
        <dbReference type="ARBA" id="ARBA00006275"/>
    </source>
</evidence>
<dbReference type="STRING" id="1836467.BTR34_16270"/>
<evidence type="ECO:0000256" key="5">
    <source>
        <dbReference type="ARBA" id="ARBA00023237"/>
    </source>
</evidence>
<comment type="similarity">
    <text evidence="2">Belongs to the SusD family.</text>
</comment>